<dbReference type="GO" id="GO:0016831">
    <property type="term" value="F:carboxy-lyase activity"/>
    <property type="evidence" value="ECO:0007669"/>
    <property type="project" value="TreeGrafter"/>
</dbReference>
<dbReference type="EC" id="2.5.1.129" evidence="7"/>
<evidence type="ECO:0000313" key="10">
    <source>
        <dbReference type="Proteomes" id="UP001197378"/>
    </source>
</evidence>
<dbReference type="EMBL" id="JAAXYO010000039">
    <property type="protein sequence ID" value="MBU2787300.1"/>
    <property type="molecule type" value="Genomic_DNA"/>
</dbReference>
<organism evidence="9 10">
    <name type="scientific">Igneacidithiobacillus copahuensis</name>
    <dbReference type="NCBI Taxonomy" id="2724909"/>
    <lineage>
        <taxon>Bacteria</taxon>
        <taxon>Pseudomonadati</taxon>
        <taxon>Pseudomonadota</taxon>
        <taxon>Acidithiobacillia</taxon>
        <taxon>Acidithiobacillales</taxon>
        <taxon>Acidithiobacillaceae</taxon>
        <taxon>Igneacidithiobacillus</taxon>
    </lineage>
</organism>
<dbReference type="Gene3D" id="3.40.50.1950">
    <property type="entry name" value="Flavin prenyltransferase-like"/>
    <property type="match status" value="1"/>
</dbReference>
<evidence type="ECO:0000256" key="3">
    <source>
        <dbReference type="ARBA" id="ARBA00022643"/>
    </source>
</evidence>
<feature type="binding site" evidence="7">
    <location>
        <begin position="106"/>
        <end position="109"/>
    </location>
    <ligand>
        <name>FMN</name>
        <dbReference type="ChEBI" id="CHEBI:58210"/>
    </ligand>
</feature>
<dbReference type="RefSeq" id="WP_215871883.1">
    <property type="nucleotide sequence ID" value="NZ_JAAXYO010000039.1"/>
</dbReference>
<keyword evidence="3 7" id="KW-0288">FMN</keyword>
<dbReference type="GO" id="GO:0106141">
    <property type="term" value="F:flavin prenyltransferase activity"/>
    <property type="evidence" value="ECO:0007669"/>
    <property type="project" value="UniProtKB-EC"/>
</dbReference>
<gene>
    <name evidence="7" type="primary">ubiX</name>
    <name evidence="9" type="ORF">HFQ13_03580</name>
</gene>
<dbReference type="NCBIfam" id="TIGR00421">
    <property type="entry name" value="ubiX_pad"/>
    <property type="match status" value="1"/>
</dbReference>
<dbReference type="PANTHER" id="PTHR43374">
    <property type="entry name" value="FLAVIN PRENYLTRANSFERASE"/>
    <property type="match status" value="1"/>
</dbReference>
<dbReference type="FunFam" id="3.40.50.1950:FF:000001">
    <property type="entry name" value="Flavin prenyltransferase UbiX"/>
    <property type="match status" value="1"/>
</dbReference>
<comment type="caution">
    <text evidence="7">Lacks conserved residue(s) required for the propagation of feature annotation.</text>
</comment>
<dbReference type="AlphaFoldDB" id="A0AAE2YNE4"/>
<comment type="catalytic activity">
    <reaction evidence="5 7">
        <text>dimethylallyl phosphate + FMNH2 = prenylated FMNH2 + phosphate</text>
        <dbReference type="Rhea" id="RHEA:37743"/>
        <dbReference type="ChEBI" id="CHEBI:43474"/>
        <dbReference type="ChEBI" id="CHEBI:57618"/>
        <dbReference type="ChEBI" id="CHEBI:87467"/>
        <dbReference type="ChEBI" id="CHEBI:88052"/>
        <dbReference type="EC" id="2.5.1.129"/>
    </reaction>
</comment>
<dbReference type="Pfam" id="PF02441">
    <property type="entry name" value="Flavoprotein"/>
    <property type="match status" value="1"/>
</dbReference>
<evidence type="ECO:0000256" key="5">
    <source>
        <dbReference type="ARBA" id="ARBA00050612"/>
    </source>
</evidence>
<feature type="binding site" evidence="7">
    <location>
        <position position="141"/>
    </location>
    <ligand>
        <name>FMN</name>
        <dbReference type="ChEBI" id="CHEBI:58210"/>
    </ligand>
</feature>
<comment type="caution">
    <text evidence="9">The sequence shown here is derived from an EMBL/GenBank/DDBJ whole genome shotgun (WGS) entry which is preliminary data.</text>
</comment>
<keyword evidence="2 7" id="KW-0285">Flavoprotein</keyword>
<dbReference type="PANTHER" id="PTHR43374:SF1">
    <property type="entry name" value="FLAVIN PRENYLTRANSFERASE PAD1, MITOCHONDRIAL"/>
    <property type="match status" value="1"/>
</dbReference>
<feature type="binding site" evidence="7">
    <location>
        <position position="171"/>
    </location>
    <ligand>
        <name>dimethylallyl phosphate</name>
        <dbReference type="ChEBI" id="CHEBI:88052"/>
    </ligand>
</feature>
<keyword evidence="4 7" id="KW-0808">Transferase</keyword>
<feature type="domain" description="Flavoprotein" evidence="8">
    <location>
        <begin position="8"/>
        <end position="192"/>
    </location>
</feature>
<keyword evidence="1 7" id="KW-0637">Prenyltransferase</keyword>
<evidence type="ECO:0000256" key="1">
    <source>
        <dbReference type="ARBA" id="ARBA00022602"/>
    </source>
</evidence>
<feature type="binding site" evidence="7">
    <location>
        <position position="41"/>
    </location>
    <ligand>
        <name>FMN</name>
        <dbReference type="ChEBI" id="CHEBI:58210"/>
    </ligand>
</feature>
<dbReference type="InterPro" id="IPR036551">
    <property type="entry name" value="Flavin_trans-like"/>
</dbReference>
<comment type="similarity">
    <text evidence="6 7">Belongs to the UbiX/PAD1 family.</text>
</comment>
<dbReference type="HAMAP" id="MF_01984">
    <property type="entry name" value="ubiX_pad"/>
    <property type="match status" value="1"/>
</dbReference>
<reference evidence="9" key="1">
    <citation type="journal article" date="2021" name="ISME J.">
        <title>Genomic evolution of the class Acidithiobacillia: deep-branching Proteobacteria living in extreme acidic conditions.</title>
        <authorList>
            <person name="Moya-Beltran A."/>
            <person name="Beard S."/>
            <person name="Rojas-Villalobos C."/>
            <person name="Issotta F."/>
            <person name="Gallardo Y."/>
            <person name="Ulloa R."/>
            <person name="Giaveno A."/>
            <person name="Degli Esposti M."/>
            <person name="Johnson D.B."/>
            <person name="Quatrini R."/>
        </authorList>
    </citation>
    <scope>NUCLEOTIDE SEQUENCE</scope>
    <source>
        <strain evidence="9">VAN18-1</strain>
    </source>
</reference>
<protein>
    <recommendedName>
        <fullName evidence="7">Flavin prenyltransferase UbiX</fullName>
        <ecNumber evidence="7">2.5.1.129</ecNumber>
    </recommendedName>
</protein>
<evidence type="ECO:0000256" key="6">
    <source>
        <dbReference type="ARBA" id="ARBA00060793"/>
    </source>
</evidence>
<evidence type="ECO:0000256" key="4">
    <source>
        <dbReference type="ARBA" id="ARBA00022679"/>
    </source>
</evidence>
<evidence type="ECO:0000313" key="9">
    <source>
        <dbReference type="EMBL" id="MBU2787300.1"/>
    </source>
</evidence>
<dbReference type="InterPro" id="IPR004507">
    <property type="entry name" value="UbiX-like"/>
</dbReference>
<keyword evidence="10" id="KW-1185">Reference proteome</keyword>
<comment type="function">
    <text evidence="7">Flavin prenyltransferase that catalyzes the synthesis of the prenylated FMN cofactor (prenyl-FMN) for 4-hydroxy-3-polyprenylbenzoic acid decarboxylase UbiD. The prenyltransferase is metal-independent and links a dimethylallyl moiety from dimethylallyl monophosphate (DMAP) to the flavin N5 and C6 atoms of FMN.</text>
</comment>
<sequence>MSIPVRRRLGLAMTGASGAIYGLRLLHYLLASDAEIHLVLSAAARVVFREELGLQLPTRPEDLAASLRAEIGIDDGVLRTYAQEDWFSPLASGSHAPEALVICPCSGGSLAAIAQGISNNLIERAADVMLKEGKKLILVPRESPVSAIHLENMLKLARLGVCILPASPGFYQRPQSVDDLVDFVVARILDQLGIARQIGPRWGASAD</sequence>
<evidence type="ECO:0000256" key="7">
    <source>
        <dbReference type="HAMAP-Rule" id="MF_01984"/>
    </source>
</evidence>
<evidence type="ECO:0000259" key="8">
    <source>
        <dbReference type="Pfam" id="PF02441"/>
    </source>
</evidence>
<accession>A0AAE2YNE4</accession>
<dbReference type="Proteomes" id="UP001197378">
    <property type="component" value="Unassembled WGS sequence"/>
</dbReference>
<evidence type="ECO:0000256" key="2">
    <source>
        <dbReference type="ARBA" id="ARBA00022630"/>
    </source>
</evidence>
<dbReference type="InterPro" id="IPR003382">
    <property type="entry name" value="Flavoprotein"/>
</dbReference>
<proteinExistence type="inferred from homology"/>
<name>A0AAE2YNE4_9PROT</name>
<feature type="binding site" evidence="7">
    <location>
        <begin position="15"/>
        <end position="17"/>
    </location>
    <ligand>
        <name>FMN</name>
        <dbReference type="ChEBI" id="CHEBI:58210"/>
    </ligand>
</feature>
<dbReference type="SUPFAM" id="SSF52507">
    <property type="entry name" value="Homo-oligomeric flavin-containing Cys decarboxylases, HFCD"/>
    <property type="match status" value="1"/>
</dbReference>
<feature type="binding site" evidence="7">
    <location>
        <position position="187"/>
    </location>
    <ligand>
        <name>dimethylallyl phosphate</name>
        <dbReference type="ChEBI" id="CHEBI:88052"/>
    </ligand>
</feature>